<proteinExistence type="predicted"/>
<comment type="caution">
    <text evidence="1">The sequence shown here is derived from an EMBL/GenBank/DDBJ whole genome shotgun (WGS) entry which is preliminary data.</text>
</comment>
<reference evidence="1 2" key="1">
    <citation type="submission" date="2011-09" db="EMBL/GenBank/DDBJ databases">
        <authorList>
            <person name="Weinstock G."/>
            <person name="Sodergren E."/>
            <person name="Clifton S."/>
            <person name="Fulton L."/>
            <person name="Fulton B."/>
            <person name="Courtney L."/>
            <person name="Fronick C."/>
            <person name="Harrison M."/>
            <person name="Strong C."/>
            <person name="Farmer C."/>
            <person name="Delahaunty K."/>
            <person name="Markovic C."/>
            <person name="Hall O."/>
            <person name="Minx P."/>
            <person name="Tomlinson C."/>
            <person name="Mitreva M."/>
            <person name="Hou S."/>
            <person name="Chen J."/>
            <person name="Wollam A."/>
            <person name="Pepin K.H."/>
            <person name="Johnson M."/>
            <person name="Bhonagiri V."/>
            <person name="Zhang X."/>
            <person name="Suruliraj S."/>
            <person name="Warren W."/>
            <person name="Chinwalla A."/>
            <person name="Mardis E.R."/>
            <person name="Wilson R.K."/>
        </authorList>
    </citation>
    <scope>NUCLEOTIDE SEQUENCE [LARGE SCALE GENOMIC DNA]</scope>
    <source>
        <strain evidence="1 2">F0435</strain>
    </source>
</reference>
<evidence type="ECO:0000313" key="1">
    <source>
        <dbReference type="EMBL" id="EHO45724.1"/>
    </source>
</evidence>
<name>H1LL07_9LACO</name>
<accession>H1LL07</accession>
<dbReference type="HOGENOM" id="CLU_3311793_0_0_9"/>
<gene>
    <name evidence="1" type="ORF">HMPREF9104_03313</name>
</gene>
<evidence type="ECO:0000313" key="2">
    <source>
        <dbReference type="Proteomes" id="UP000005025"/>
    </source>
</evidence>
<dbReference type="AlphaFoldDB" id="H1LL07"/>
<dbReference type="EMBL" id="AGRJ01000280">
    <property type="protein sequence ID" value="EHO45724.1"/>
    <property type="molecule type" value="Genomic_DNA"/>
</dbReference>
<organism evidence="1 2">
    <name type="scientific">Lentilactobacillus kisonensis F0435</name>
    <dbReference type="NCBI Taxonomy" id="797516"/>
    <lineage>
        <taxon>Bacteria</taxon>
        <taxon>Bacillati</taxon>
        <taxon>Bacillota</taxon>
        <taxon>Bacilli</taxon>
        <taxon>Lactobacillales</taxon>
        <taxon>Lactobacillaceae</taxon>
        <taxon>Lentilactobacillus</taxon>
    </lineage>
</organism>
<dbReference type="STRING" id="797516.HMPREF9104_03313"/>
<sequence length="39" mass="4527">MPIVTWQNPLFSTLPKKKHGLGIFINREYVFLKKANLPS</sequence>
<dbReference type="Proteomes" id="UP000005025">
    <property type="component" value="Unassembled WGS sequence"/>
</dbReference>
<protein>
    <submittedName>
        <fullName evidence="1">Uncharacterized protein</fullName>
    </submittedName>
</protein>